<feature type="signal peptide" evidence="1">
    <location>
        <begin position="1"/>
        <end position="26"/>
    </location>
</feature>
<dbReference type="EMBL" id="KZ155771">
    <property type="protein sequence ID" value="OUS49160.1"/>
    <property type="molecule type" value="Genomic_DNA"/>
</dbReference>
<evidence type="ECO:0000313" key="2">
    <source>
        <dbReference type="EMBL" id="OUS49160.1"/>
    </source>
</evidence>
<keyword evidence="1" id="KW-0732">Signal</keyword>
<sequence length="153" mass="16552">MSLRRRALDLTVLVLAGAVVVDRVGAPEVVERVDDDGAVERVVVWRDARAQRIGKISPGDVVTLRRPHGADRGTVTVQVVEASWRPSERGEGGMDLGGRCALGGASRWRARGDDGRAVGVVPMGAVRGVLRYVLWPPGAMGTIEREGEWEEEF</sequence>
<evidence type="ECO:0000256" key="1">
    <source>
        <dbReference type="SAM" id="SignalP"/>
    </source>
</evidence>
<protein>
    <submittedName>
        <fullName evidence="2">Uncharacterized protein</fullName>
    </submittedName>
</protein>
<organism evidence="2">
    <name type="scientific">Ostreococcus tauri</name>
    <name type="common">Marine green alga</name>
    <dbReference type="NCBI Taxonomy" id="70448"/>
    <lineage>
        <taxon>Eukaryota</taxon>
        <taxon>Viridiplantae</taxon>
        <taxon>Chlorophyta</taxon>
        <taxon>Mamiellophyceae</taxon>
        <taxon>Mamiellales</taxon>
        <taxon>Bathycoccaceae</taxon>
        <taxon>Ostreococcus</taxon>
    </lineage>
</organism>
<dbReference type="AlphaFoldDB" id="A0A1Y5IHW7"/>
<gene>
    <name evidence="2" type="ORF">BE221DRAFT_66211</name>
</gene>
<dbReference type="Proteomes" id="UP000195557">
    <property type="component" value="Unassembled WGS sequence"/>
</dbReference>
<proteinExistence type="predicted"/>
<feature type="chain" id="PRO_5012915528" evidence="1">
    <location>
        <begin position="27"/>
        <end position="153"/>
    </location>
</feature>
<reference evidence="2" key="1">
    <citation type="submission" date="2017-04" db="EMBL/GenBank/DDBJ databases">
        <title>Population genomics of picophytoplankton unveils novel chromosome hypervariability.</title>
        <authorList>
            <consortium name="DOE Joint Genome Institute"/>
            <person name="Blanc-Mathieu R."/>
            <person name="Krasovec M."/>
            <person name="Hebrard M."/>
            <person name="Yau S."/>
            <person name="Desgranges E."/>
            <person name="Martin J."/>
            <person name="Schackwitz W."/>
            <person name="Kuo A."/>
            <person name="Salin G."/>
            <person name="Donnadieu C."/>
            <person name="Desdevises Y."/>
            <person name="Sanchez-Ferandin S."/>
            <person name="Moreau H."/>
            <person name="Rivals E."/>
            <person name="Grigoriev I.V."/>
            <person name="Grimsley N."/>
            <person name="Eyre-Walker A."/>
            <person name="Piganeau G."/>
        </authorList>
    </citation>
    <scope>NUCLEOTIDE SEQUENCE [LARGE SCALE GENOMIC DNA]</scope>
    <source>
        <strain evidence="2">RCC 1115</strain>
    </source>
</reference>
<accession>A0A1Y5IHW7</accession>
<name>A0A1Y5IHW7_OSTTA</name>